<proteinExistence type="predicted"/>
<dbReference type="CDD" id="cd06581">
    <property type="entry name" value="TM_PBP1_LivM_like"/>
    <property type="match status" value="1"/>
</dbReference>
<dbReference type="NCBIfam" id="TIGR03408">
    <property type="entry name" value="urea_trans_UrtC"/>
    <property type="match status" value="1"/>
</dbReference>
<dbReference type="GO" id="GO:0015658">
    <property type="term" value="F:branched-chain amino acid transmembrane transporter activity"/>
    <property type="evidence" value="ECO:0007669"/>
    <property type="project" value="InterPro"/>
</dbReference>
<sequence>MSAVTTGGTSRLSALYRSSRARVIVGFAVAAVLLFAVAPATLSTFRLGLLGKFLCLAMVAVGIGLAWGRGGMLTLGQGVFFGLGAYIMAMHLKLADAGPGGVPDFMMLYGSGEVPGWWEPFRSPVVTILAIAVIPAGLAALLGFAVFTRRVRGAYFAILSQALAAAFAILLVGQQATTGGTNGLNGFRSFFGYDLADPVNKRMVFFIAAGALLVMVAIARQLMVSRFGELLVAVRDQENRVRFLGYDPAKVKVVAYAVAAFMAAVGGALFVPIVGIISPADVGVVPSIGFLIGVAIGGRATLLGPVLGSIAVSWAQTSLSETFPSGWIYAQGALFILVVAFLPGGLAELFTRWRRSRGGAVPDGGAPGPADDGASGAPDDEDATAVDHDPATTGRTA</sequence>
<reference evidence="8 9" key="1">
    <citation type="submission" date="2014-05" db="EMBL/GenBank/DDBJ databases">
        <title>Cellulosimicrobium funkei U11 genome.</title>
        <authorList>
            <person name="Hu C."/>
            <person name="Gong Y."/>
            <person name="Wan W."/>
            <person name="Jiang M."/>
        </authorList>
    </citation>
    <scope>NUCLEOTIDE SEQUENCE [LARGE SCALE GENOMIC DNA]</scope>
    <source>
        <strain evidence="8 9">U11</strain>
    </source>
</reference>
<evidence type="ECO:0000313" key="9">
    <source>
        <dbReference type="Proteomes" id="UP000035265"/>
    </source>
</evidence>
<name>A0A0H2KPN3_9MICO</name>
<feature type="region of interest" description="Disordered" evidence="6">
    <location>
        <begin position="358"/>
        <end position="397"/>
    </location>
</feature>
<dbReference type="InterPro" id="IPR001851">
    <property type="entry name" value="ABC_transp_permease"/>
</dbReference>
<accession>A0A0H2KPN3</accession>
<feature type="transmembrane region" description="Helical" evidence="7">
    <location>
        <begin position="327"/>
        <end position="347"/>
    </location>
</feature>
<dbReference type="PATRIC" id="fig|264251.5.peg.1685"/>
<evidence type="ECO:0000256" key="2">
    <source>
        <dbReference type="ARBA" id="ARBA00022475"/>
    </source>
</evidence>
<dbReference type="Pfam" id="PF02653">
    <property type="entry name" value="BPD_transp_2"/>
    <property type="match status" value="1"/>
</dbReference>
<keyword evidence="9" id="KW-1185">Reference proteome</keyword>
<feature type="transmembrane region" description="Helical" evidence="7">
    <location>
        <begin position="74"/>
        <end position="92"/>
    </location>
</feature>
<gene>
    <name evidence="8" type="ORF">FB00_08275</name>
</gene>
<feature type="transmembrane region" description="Helical" evidence="7">
    <location>
        <begin position="154"/>
        <end position="173"/>
    </location>
</feature>
<evidence type="ECO:0000256" key="1">
    <source>
        <dbReference type="ARBA" id="ARBA00004651"/>
    </source>
</evidence>
<keyword evidence="5 7" id="KW-0472">Membrane</keyword>
<dbReference type="InterPro" id="IPR017778">
    <property type="entry name" value="ABC_transptr_urea_perm_UrtC"/>
</dbReference>
<organism evidence="8 9">
    <name type="scientific">Cellulosimicrobium funkei</name>
    <dbReference type="NCBI Taxonomy" id="264251"/>
    <lineage>
        <taxon>Bacteria</taxon>
        <taxon>Bacillati</taxon>
        <taxon>Actinomycetota</taxon>
        <taxon>Actinomycetes</taxon>
        <taxon>Micrococcales</taxon>
        <taxon>Promicromonosporaceae</taxon>
        <taxon>Cellulosimicrobium</taxon>
    </lineage>
</organism>
<keyword evidence="3 7" id="KW-0812">Transmembrane</keyword>
<dbReference type="Proteomes" id="UP000035265">
    <property type="component" value="Unassembled WGS sequence"/>
</dbReference>
<dbReference type="GO" id="GO:0005886">
    <property type="term" value="C:plasma membrane"/>
    <property type="evidence" value="ECO:0007669"/>
    <property type="project" value="UniProtKB-SubCell"/>
</dbReference>
<evidence type="ECO:0000313" key="8">
    <source>
        <dbReference type="EMBL" id="KLN35133.1"/>
    </source>
</evidence>
<dbReference type="PANTHER" id="PTHR30482:SF4">
    <property type="entry name" value="SLR1201 PROTEIN"/>
    <property type="match status" value="1"/>
</dbReference>
<evidence type="ECO:0000256" key="4">
    <source>
        <dbReference type="ARBA" id="ARBA00022989"/>
    </source>
</evidence>
<dbReference type="PANTHER" id="PTHR30482">
    <property type="entry name" value="HIGH-AFFINITY BRANCHED-CHAIN AMINO ACID TRANSPORT SYSTEM PERMEASE"/>
    <property type="match status" value="1"/>
</dbReference>
<keyword evidence="2" id="KW-1003">Cell membrane</keyword>
<protein>
    <submittedName>
        <fullName evidence="8">Urea ABC transporter permease</fullName>
    </submittedName>
</protein>
<evidence type="ECO:0000256" key="6">
    <source>
        <dbReference type="SAM" id="MobiDB-lite"/>
    </source>
</evidence>
<comment type="subcellular location">
    <subcellularLocation>
        <location evidence="1">Cell membrane</location>
        <topology evidence="1">Multi-pass membrane protein</topology>
    </subcellularLocation>
</comment>
<feature type="transmembrane region" description="Helical" evidence="7">
    <location>
        <begin position="21"/>
        <end position="41"/>
    </location>
</feature>
<evidence type="ECO:0000256" key="5">
    <source>
        <dbReference type="ARBA" id="ARBA00023136"/>
    </source>
</evidence>
<dbReference type="EMBL" id="JNBQ01000006">
    <property type="protein sequence ID" value="KLN35133.1"/>
    <property type="molecule type" value="Genomic_DNA"/>
</dbReference>
<evidence type="ECO:0000256" key="3">
    <source>
        <dbReference type="ARBA" id="ARBA00022692"/>
    </source>
</evidence>
<dbReference type="RefSeq" id="WP_082141125.1">
    <property type="nucleotide sequence ID" value="NZ_JNBQ01000006.1"/>
</dbReference>
<feature type="transmembrane region" description="Helical" evidence="7">
    <location>
        <begin position="47"/>
        <end position="67"/>
    </location>
</feature>
<feature type="transmembrane region" description="Helical" evidence="7">
    <location>
        <begin position="203"/>
        <end position="223"/>
    </location>
</feature>
<comment type="caution">
    <text evidence="8">The sequence shown here is derived from an EMBL/GenBank/DDBJ whole genome shotgun (WGS) entry which is preliminary data.</text>
</comment>
<feature type="compositionally biased region" description="Low complexity" evidence="6">
    <location>
        <begin position="368"/>
        <end position="377"/>
    </location>
</feature>
<feature type="transmembrane region" description="Helical" evidence="7">
    <location>
        <begin position="253"/>
        <end position="277"/>
    </location>
</feature>
<dbReference type="InterPro" id="IPR043428">
    <property type="entry name" value="LivM-like"/>
</dbReference>
<dbReference type="STRING" id="264251.FB00_08275"/>
<keyword evidence="4 7" id="KW-1133">Transmembrane helix</keyword>
<feature type="transmembrane region" description="Helical" evidence="7">
    <location>
        <begin position="125"/>
        <end position="147"/>
    </location>
</feature>
<feature type="transmembrane region" description="Helical" evidence="7">
    <location>
        <begin position="289"/>
        <end position="315"/>
    </location>
</feature>
<dbReference type="AlphaFoldDB" id="A0A0H2KPN3"/>
<evidence type="ECO:0000256" key="7">
    <source>
        <dbReference type="SAM" id="Phobius"/>
    </source>
</evidence>